<evidence type="ECO:0000256" key="13">
    <source>
        <dbReference type="PIRNR" id="PIRNR036893"/>
    </source>
</evidence>
<accession>A0A3L9MAC3</accession>
<evidence type="ECO:0000256" key="10">
    <source>
        <dbReference type="ARBA" id="ARBA00023288"/>
    </source>
</evidence>
<keyword evidence="8" id="KW-0564">Palmitate</keyword>
<keyword evidence="7" id="KW-0472">Membrane</keyword>
<keyword evidence="16" id="KW-1185">Reference proteome</keyword>
<protein>
    <recommendedName>
        <fullName evidence="12">Outer membrane lipoprotein Blc</fullName>
    </recommendedName>
</protein>
<reference evidence="15 16" key="1">
    <citation type="submission" date="2018-10" db="EMBL/GenBank/DDBJ databases">
        <authorList>
            <person name="Chen X."/>
        </authorList>
    </citation>
    <scope>NUCLEOTIDE SEQUENCE [LARGE SCALE GENOMIC DNA]</scope>
    <source>
        <strain evidence="15 16">YIM 102668</strain>
    </source>
</reference>
<keyword evidence="10" id="KW-0449">Lipoprotein</keyword>
<dbReference type="InterPro" id="IPR000566">
    <property type="entry name" value="Lipocln_cytosolic_FA-bd_dom"/>
</dbReference>
<organism evidence="15 16">
    <name type="scientific">Faecalibacter macacae</name>
    <dbReference type="NCBI Taxonomy" id="1859289"/>
    <lineage>
        <taxon>Bacteria</taxon>
        <taxon>Pseudomonadati</taxon>
        <taxon>Bacteroidota</taxon>
        <taxon>Flavobacteriia</taxon>
        <taxon>Flavobacteriales</taxon>
        <taxon>Weeksellaceae</taxon>
        <taxon>Faecalibacter</taxon>
    </lineage>
</organism>
<comment type="subcellular location">
    <subcellularLocation>
        <location evidence="1">Cell outer membrane</location>
    </subcellularLocation>
    <subcellularLocation>
        <location evidence="2">Membrane</location>
        <topology evidence="2">Lipid-anchor</topology>
    </subcellularLocation>
</comment>
<feature type="chain" id="PRO_5017856413" description="Outer membrane lipoprotein Blc" evidence="13">
    <location>
        <begin position="21"/>
        <end position="180"/>
    </location>
</feature>
<dbReference type="InterPro" id="IPR002446">
    <property type="entry name" value="Lipocalin_bac"/>
</dbReference>
<evidence type="ECO:0000256" key="2">
    <source>
        <dbReference type="ARBA" id="ARBA00004635"/>
    </source>
</evidence>
<name>A0A3L9MAC3_9FLAO</name>
<evidence type="ECO:0000256" key="3">
    <source>
        <dbReference type="ARBA" id="ARBA00006889"/>
    </source>
</evidence>
<dbReference type="GO" id="GO:0006950">
    <property type="term" value="P:response to stress"/>
    <property type="evidence" value="ECO:0007669"/>
    <property type="project" value="UniProtKB-ARBA"/>
</dbReference>
<keyword evidence="6" id="KW-0446">Lipid-binding</keyword>
<dbReference type="CDD" id="cd19438">
    <property type="entry name" value="lipocalin_Blc-like"/>
    <property type="match status" value="1"/>
</dbReference>
<comment type="function">
    <text evidence="11">Involved in the storage or transport of lipids necessary for membrane maintenance under stressful conditions. Displays a binding preference for lysophospholipids.</text>
</comment>
<dbReference type="Gene3D" id="2.40.128.20">
    <property type="match status" value="1"/>
</dbReference>
<evidence type="ECO:0000256" key="12">
    <source>
        <dbReference type="ARBA" id="ARBA00071217"/>
    </source>
</evidence>
<evidence type="ECO:0000256" key="1">
    <source>
        <dbReference type="ARBA" id="ARBA00004442"/>
    </source>
</evidence>
<comment type="caution">
    <text evidence="15">The sequence shown here is derived from an EMBL/GenBank/DDBJ whole genome shotgun (WGS) entry which is preliminary data.</text>
</comment>
<dbReference type="AlphaFoldDB" id="A0A3L9MAC3"/>
<dbReference type="FunFam" id="2.40.128.20:FF:000002">
    <property type="entry name" value="Outer membrane lipoprotein Blc"/>
    <property type="match status" value="1"/>
</dbReference>
<evidence type="ECO:0000256" key="5">
    <source>
        <dbReference type="ARBA" id="ARBA00022729"/>
    </source>
</evidence>
<proteinExistence type="inferred from homology"/>
<evidence type="ECO:0000256" key="6">
    <source>
        <dbReference type="ARBA" id="ARBA00023121"/>
    </source>
</evidence>
<dbReference type="InterPro" id="IPR012674">
    <property type="entry name" value="Calycin"/>
</dbReference>
<dbReference type="Pfam" id="PF08212">
    <property type="entry name" value="Lipocalin_2"/>
    <property type="match status" value="1"/>
</dbReference>
<dbReference type="PROSITE" id="PS00213">
    <property type="entry name" value="LIPOCALIN"/>
    <property type="match status" value="1"/>
</dbReference>
<evidence type="ECO:0000256" key="9">
    <source>
        <dbReference type="ARBA" id="ARBA00023237"/>
    </source>
</evidence>
<evidence type="ECO:0000259" key="14">
    <source>
        <dbReference type="Pfam" id="PF08212"/>
    </source>
</evidence>
<dbReference type="PROSITE" id="PS51257">
    <property type="entry name" value="PROKAR_LIPOPROTEIN"/>
    <property type="match status" value="1"/>
</dbReference>
<dbReference type="SUPFAM" id="SSF50814">
    <property type="entry name" value="Lipocalins"/>
    <property type="match status" value="1"/>
</dbReference>
<evidence type="ECO:0000256" key="11">
    <source>
        <dbReference type="ARBA" id="ARBA00057024"/>
    </source>
</evidence>
<dbReference type="GO" id="GO:0009279">
    <property type="term" value="C:cell outer membrane"/>
    <property type="evidence" value="ECO:0007669"/>
    <property type="project" value="UniProtKB-SubCell"/>
</dbReference>
<dbReference type="Proteomes" id="UP000275348">
    <property type="component" value="Unassembled WGS sequence"/>
</dbReference>
<dbReference type="InterPro" id="IPR022272">
    <property type="entry name" value="Lipocalin_CS"/>
</dbReference>
<dbReference type="PANTHER" id="PTHR10612">
    <property type="entry name" value="APOLIPOPROTEIN D"/>
    <property type="match status" value="1"/>
</dbReference>
<sequence>MNKNKYLIFAALTITTLAFISSCSVKVPEYAKPVNNFKADKYQGKWYEIARFDFKYEKDMNQVTAQYTLKDDGSIEVINRGFDYVKNEWKEKKGKAKFNGSDNQGALKVSFFGPFYAGYNVVMMDPDYETALIFGDKRDYIWFLSRKPTLSEETKQKFLNEAKKAGYDLNRLVWTEQNPQ</sequence>
<keyword evidence="9" id="KW-0998">Cell outer membrane</keyword>
<dbReference type="PANTHER" id="PTHR10612:SF34">
    <property type="entry name" value="APOLIPOPROTEIN D"/>
    <property type="match status" value="1"/>
</dbReference>
<dbReference type="PIRSF" id="PIRSF036893">
    <property type="entry name" value="Lipocalin_ApoD"/>
    <property type="match status" value="1"/>
</dbReference>
<evidence type="ECO:0000313" key="15">
    <source>
        <dbReference type="EMBL" id="RLZ09938.1"/>
    </source>
</evidence>
<dbReference type="RefSeq" id="WP_121934621.1">
    <property type="nucleotide sequence ID" value="NZ_RDOJ01000008.1"/>
</dbReference>
<evidence type="ECO:0000256" key="7">
    <source>
        <dbReference type="ARBA" id="ARBA00023136"/>
    </source>
</evidence>
<dbReference type="InterPro" id="IPR022271">
    <property type="entry name" value="Lipocalin_ApoD"/>
</dbReference>
<dbReference type="InterPro" id="IPR047202">
    <property type="entry name" value="Lipocalin_Blc-like_dom"/>
</dbReference>
<comment type="similarity">
    <text evidence="3 13">Belongs to the calycin superfamily. Lipocalin family.</text>
</comment>
<dbReference type="GO" id="GO:0008289">
    <property type="term" value="F:lipid binding"/>
    <property type="evidence" value="ECO:0007669"/>
    <property type="project" value="UniProtKB-KW"/>
</dbReference>
<feature type="domain" description="Lipocalin/cytosolic fatty-acid binding" evidence="14">
    <location>
        <begin position="39"/>
        <end position="177"/>
    </location>
</feature>
<gene>
    <name evidence="15" type="ORF">EAH69_07565</name>
</gene>
<dbReference type="PRINTS" id="PR01171">
    <property type="entry name" value="BCTLIPOCALIN"/>
</dbReference>
<comment type="subunit">
    <text evidence="4">Homodimer.</text>
</comment>
<keyword evidence="5 13" id="KW-0732">Signal</keyword>
<dbReference type="OrthoDB" id="594739at2"/>
<evidence type="ECO:0000256" key="4">
    <source>
        <dbReference type="ARBA" id="ARBA00011738"/>
    </source>
</evidence>
<evidence type="ECO:0000256" key="8">
    <source>
        <dbReference type="ARBA" id="ARBA00023139"/>
    </source>
</evidence>
<dbReference type="EMBL" id="RDOJ01000008">
    <property type="protein sequence ID" value="RLZ09938.1"/>
    <property type="molecule type" value="Genomic_DNA"/>
</dbReference>
<feature type="signal peptide" evidence="13">
    <location>
        <begin position="1"/>
        <end position="20"/>
    </location>
</feature>
<evidence type="ECO:0000313" key="16">
    <source>
        <dbReference type="Proteomes" id="UP000275348"/>
    </source>
</evidence>